<reference evidence="1" key="1">
    <citation type="submission" date="2018-05" db="EMBL/GenBank/DDBJ databases">
        <authorList>
            <person name="Lanie J.A."/>
            <person name="Ng W.-L."/>
            <person name="Kazmierczak K.M."/>
            <person name="Andrzejewski T.M."/>
            <person name="Davidsen T.M."/>
            <person name="Wayne K.J."/>
            <person name="Tettelin H."/>
            <person name="Glass J.I."/>
            <person name="Rusch D."/>
            <person name="Podicherti R."/>
            <person name="Tsui H.-C.T."/>
            <person name="Winkler M.E."/>
        </authorList>
    </citation>
    <scope>NUCLEOTIDE SEQUENCE</scope>
</reference>
<sequence>MVVLGLLLPISPAWAETWQWRTALAAETSATPHGIVNLAAKRGAFSVALQTDTLDIRYSPELDEGRWWVGGRLAAFGAELLFSPWLGGAPLPEAALRASYGGIDSGYVYYLPESWYAGGRVSARLYDFGELATTEVAIPDRTHRVTPEFFVGHWTQALQIELSAGLQWVGDQFIPFGQGRIELNPSWELSPLLSLHGGYLGDDMPPLARTRVGGLNPYVIPFAGAAWAEWWARRYAIARAGLVWTPSDIKLSLLYDIGFIDDSELRHGGAIATGYQGEGW</sequence>
<feature type="non-terminal residue" evidence="1">
    <location>
        <position position="280"/>
    </location>
</feature>
<dbReference type="AlphaFoldDB" id="A0A382Q4C5"/>
<protein>
    <recommendedName>
        <fullName evidence="2">Bacterial surface antigen (D15) domain-containing protein</fullName>
    </recommendedName>
</protein>
<gene>
    <name evidence="1" type="ORF">METZ01_LOCUS333317</name>
</gene>
<dbReference type="EMBL" id="UINC01111903">
    <property type="protein sequence ID" value="SVC80463.1"/>
    <property type="molecule type" value="Genomic_DNA"/>
</dbReference>
<organism evidence="1">
    <name type="scientific">marine metagenome</name>
    <dbReference type="NCBI Taxonomy" id="408172"/>
    <lineage>
        <taxon>unclassified sequences</taxon>
        <taxon>metagenomes</taxon>
        <taxon>ecological metagenomes</taxon>
    </lineage>
</organism>
<evidence type="ECO:0008006" key="2">
    <source>
        <dbReference type="Google" id="ProtNLM"/>
    </source>
</evidence>
<evidence type="ECO:0000313" key="1">
    <source>
        <dbReference type="EMBL" id="SVC80463.1"/>
    </source>
</evidence>
<proteinExistence type="predicted"/>
<accession>A0A382Q4C5</accession>
<name>A0A382Q4C5_9ZZZZ</name>